<gene>
    <name evidence="2" type="ORF">Tco_0940533</name>
</gene>
<sequence>MTTPRAHRSPTLTAVSPQGKKRKQMVKGEKDEESYASKFDASILDDDVDNSGNRLDPGSHKENPEVIHDDDVNDDEKKDEKEDDVRTHEMGSLENRTEKMQTPIPTPPRSPRRNLSSDENIVQELTDIVSPSTTTTSKDPHKKRHISSKHNHLLGALRRMCRRQGYMIKRNQKKKMETKIV</sequence>
<accession>A0ABQ5DQ07</accession>
<organism evidence="2 3">
    <name type="scientific">Tanacetum coccineum</name>
    <dbReference type="NCBI Taxonomy" id="301880"/>
    <lineage>
        <taxon>Eukaryota</taxon>
        <taxon>Viridiplantae</taxon>
        <taxon>Streptophyta</taxon>
        <taxon>Embryophyta</taxon>
        <taxon>Tracheophyta</taxon>
        <taxon>Spermatophyta</taxon>
        <taxon>Magnoliopsida</taxon>
        <taxon>eudicotyledons</taxon>
        <taxon>Gunneridae</taxon>
        <taxon>Pentapetalae</taxon>
        <taxon>asterids</taxon>
        <taxon>campanulids</taxon>
        <taxon>Asterales</taxon>
        <taxon>Asteraceae</taxon>
        <taxon>Asteroideae</taxon>
        <taxon>Anthemideae</taxon>
        <taxon>Anthemidinae</taxon>
        <taxon>Tanacetum</taxon>
    </lineage>
</organism>
<protein>
    <submittedName>
        <fullName evidence="2">Uncharacterized protein</fullName>
    </submittedName>
</protein>
<dbReference type="EMBL" id="BQNB010015495">
    <property type="protein sequence ID" value="GJT40668.1"/>
    <property type="molecule type" value="Genomic_DNA"/>
</dbReference>
<evidence type="ECO:0000256" key="1">
    <source>
        <dbReference type="SAM" id="MobiDB-lite"/>
    </source>
</evidence>
<evidence type="ECO:0000313" key="2">
    <source>
        <dbReference type="EMBL" id="GJT40668.1"/>
    </source>
</evidence>
<feature type="compositionally biased region" description="Basic and acidic residues" evidence="1">
    <location>
        <begin position="57"/>
        <end position="99"/>
    </location>
</feature>
<keyword evidence="3" id="KW-1185">Reference proteome</keyword>
<evidence type="ECO:0000313" key="3">
    <source>
        <dbReference type="Proteomes" id="UP001151760"/>
    </source>
</evidence>
<reference evidence="2" key="2">
    <citation type="submission" date="2022-01" db="EMBL/GenBank/DDBJ databases">
        <authorList>
            <person name="Yamashiro T."/>
            <person name="Shiraishi A."/>
            <person name="Satake H."/>
            <person name="Nakayama K."/>
        </authorList>
    </citation>
    <scope>NUCLEOTIDE SEQUENCE</scope>
</reference>
<name>A0ABQ5DQ07_9ASTR</name>
<comment type="caution">
    <text evidence="2">The sequence shown here is derived from an EMBL/GenBank/DDBJ whole genome shotgun (WGS) entry which is preliminary data.</text>
</comment>
<feature type="compositionally biased region" description="Basic and acidic residues" evidence="1">
    <location>
        <begin position="26"/>
        <end position="35"/>
    </location>
</feature>
<reference evidence="2" key="1">
    <citation type="journal article" date="2022" name="Int. J. Mol. Sci.">
        <title>Draft Genome of Tanacetum Coccineum: Genomic Comparison of Closely Related Tanacetum-Family Plants.</title>
        <authorList>
            <person name="Yamashiro T."/>
            <person name="Shiraishi A."/>
            <person name="Nakayama K."/>
            <person name="Satake H."/>
        </authorList>
    </citation>
    <scope>NUCLEOTIDE SEQUENCE</scope>
</reference>
<feature type="region of interest" description="Disordered" evidence="1">
    <location>
        <begin position="1"/>
        <end position="117"/>
    </location>
</feature>
<dbReference type="Proteomes" id="UP001151760">
    <property type="component" value="Unassembled WGS sequence"/>
</dbReference>
<proteinExistence type="predicted"/>